<evidence type="ECO:0000313" key="1">
    <source>
        <dbReference type="EMBL" id="DAE30014.1"/>
    </source>
</evidence>
<name>A0A8S5RF47_9VIRU</name>
<accession>A0A8S5RF47</accession>
<protein>
    <submittedName>
        <fullName evidence="1">Uncharacterized protein</fullName>
    </submittedName>
</protein>
<dbReference type="EMBL" id="BK059101">
    <property type="protein sequence ID" value="DAE30014.1"/>
    <property type="molecule type" value="Genomic_DNA"/>
</dbReference>
<sequence>MAKLKTFKLKILKRKNKCRLCLGRVFFLHNKKKKKGNII</sequence>
<reference evidence="1" key="1">
    <citation type="journal article" date="2021" name="Proc. Natl. Acad. Sci. U.S.A.">
        <title>A Catalog of Tens of Thousands of Viruses from Human Metagenomes Reveals Hidden Associations with Chronic Diseases.</title>
        <authorList>
            <person name="Tisza M.J."/>
            <person name="Buck C.B."/>
        </authorList>
    </citation>
    <scope>NUCLEOTIDE SEQUENCE</scope>
    <source>
        <strain evidence="1">CtE0n6</strain>
    </source>
</reference>
<organism evidence="1">
    <name type="scientific">virus sp. ctE0n6</name>
    <dbReference type="NCBI Taxonomy" id="2827985"/>
    <lineage>
        <taxon>Viruses</taxon>
    </lineage>
</organism>
<proteinExistence type="predicted"/>